<reference evidence="1 2" key="1">
    <citation type="journal article" date="2014" name="Int. J. Syst. Evol. Microbiol.">
        <title>Carboxylicivirga gen. nov. in the family Marinilabiliaceae with two novel species, Carboxylicivirga mesophila sp. nov. and Carboxylicivirga taeanensis sp. nov., and reclassification of Cytophaga fermentans as Saccharicrinis fermentans gen. nov., comb. nov.</title>
        <authorList>
            <person name="Yang S.H."/>
            <person name="Seo H.S."/>
            <person name="Woo J.H."/>
            <person name="Oh H.M."/>
            <person name="Jang H."/>
            <person name="Lee J.H."/>
            <person name="Kim S.J."/>
            <person name="Kwon K.K."/>
        </authorList>
    </citation>
    <scope>NUCLEOTIDE SEQUENCE [LARGE SCALE GENOMIC DNA]</scope>
    <source>
        <strain evidence="1 2">JCM 18290</strain>
    </source>
</reference>
<dbReference type="PANTHER" id="PTHR36174:SF1">
    <property type="entry name" value="LIPID II:GLYCINE GLYCYLTRANSFERASE"/>
    <property type="match status" value="1"/>
</dbReference>
<evidence type="ECO:0008006" key="3">
    <source>
        <dbReference type="Google" id="ProtNLM"/>
    </source>
</evidence>
<evidence type="ECO:0000313" key="1">
    <source>
        <dbReference type="EMBL" id="MBS2209963.1"/>
    </source>
</evidence>
<comment type="caution">
    <text evidence="1">The sequence shown here is derived from an EMBL/GenBank/DDBJ whole genome shotgun (WGS) entry which is preliminary data.</text>
</comment>
<dbReference type="EMBL" id="JAGUCN010000001">
    <property type="protein sequence ID" value="MBS2209963.1"/>
    <property type="molecule type" value="Genomic_DNA"/>
</dbReference>
<keyword evidence="2" id="KW-1185">Reference proteome</keyword>
<protein>
    <recommendedName>
        <fullName evidence="3">GNAT family N-acetyltransferase</fullName>
    </recommendedName>
</protein>
<dbReference type="InterPro" id="IPR050644">
    <property type="entry name" value="PG_Glycine_Bridge_Synth"/>
</dbReference>
<organism evidence="1 2">
    <name type="scientific">Carboxylicivirga mesophila</name>
    <dbReference type="NCBI Taxonomy" id="1166478"/>
    <lineage>
        <taxon>Bacteria</taxon>
        <taxon>Pseudomonadati</taxon>
        <taxon>Bacteroidota</taxon>
        <taxon>Bacteroidia</taxon>
        <taxon>Marinilabiliales</taxon>
        <taxon>Marinilabiliaceae</taxon>
        <taxon>Carboxylicivirga</taxon>
    </lineage>
</organism>
<gene>
    <name evidence="1" type="ORF">KEM09_01010</name>
</gene>
<proteinExistence type="predicted"/>
<dbReference type="Proteomes" id="UP000721861">
    <property type="component" value="Unassembled WGS sequence"/>
</dbReference>
<dbReference type="InterPro" id="IPR016181">
    <property type="entry name" value="Acyl_CoA_acyltransferase"/>
</dbReference>
<dbReference type="PANTHER" id="PTHR36174">
    <property type="entry name" value="LIPID II:GLYCINE GLYCYLTRANSFERASE"/>
    <property type="match status" value="1"/>
</dbReference>
<accession>A0ABS5K613</accession>
<sequence>MIEVVRYEKSKKAEWDEFISTSKNGTFLHKRDYMEYHADRFEDYSVLIYKKKRLIAAFPANRKEATIYSHQGLTFGGLISDNNSKTTDILIYFEALNAFFSSNNIARVEIRELPSIYCSHFSDELKYMLFMNRAQLSACNLASVIDLKAPLKISRLRKRSLNKAKEHPLAIAFSENYTAFWNIMTKNMWIKYKQKPVHIVEEMLHLKQLFPDNIKLVTAKLNNEVVAGAVIYIFSNVVKVQYAHASSLGKQVGAIDAIYFQLINIFSKNFQYLDFGHSNEQNGAVLNHGLINQKEGFGARSIANNTFFYELR</sequence>
<dbReference type="Gene3D" id="3.40.630.30">
    <property type="match status" value="1"/>
</dbReference>
<dbReference type="SUPFAM" id="SSF55729">
    <property type="entry name" value="Acyl-CoA N-acyltransferases (Nat)"/>
    <property type="match status" value="1"/>
</dbReference>
<evidence type="ECO:0000313" key="2">
    <source>
        <dbReference type="Proteomes" id="UP000721861"/>
    </source>
</evidence>
<name>A0ABS5K613_9BACT</name>
<dbReference type="RefSeq" id="WP_212223969.1">
    <property type="nucleotide sequence ID" value="NZ_JAGUCN010000001.1"/>
</dbReference>